<feature type="domain" description="PTS EIIA type-4" evidence="2">
    <location>
        <begin position="1"/>
        <end position="127"/>
    </location>
</feature>
<dbReference type="PROSITE" id="PS51096">
    <property type="entry name" value="PTS_EIIA_TYPE_4"/>
    <property type="match status" value="1"/>
</dbReference>
<dbReference type="AlphaFoldDB" id="A0A4R7UD54"/>
<comment type="caution">
    <text evidence="3">The sequence shown here is derived from an EMBL/GenBank/DDBJ whole genome shotgun (WGS) entry which is preliminary data.</text>
</comment>
<organism evidence="3 4">
    <name type="scientific">Mycoplasmopsis mustelae</name>
    <dbReference type="NCBI Taxonomy" id="171289"/>
    <lineage>
        <taxon>Bacteria</taxon>
        <taxon>Bacillati</taxon>
        <taxon>Mycoplasmatota</taxon>
        <taxon>Mycoplasmoidales</taxon>
        <taxon>Metamycoplasmataceae</taxon>
        <taxon>Mycoplasmopsis</taxon>
    </lineage>
</organism>
<dbReference type="PANTHER" id="PTHR38594">
    <property type="entry name" value="PEP-DEPENDENT DIHYDROXYACETONE KINASE, PHOSPHORYL DONOR SUBUNIT DHAM"/>
    <property type="match status" value="1"/>
</dbReference>
<dbReference type="SUPFAM" id="SSF53062">
    <property type="entry name" value="PTS system fructose IIA component-like"/>
    <property type="match status" value="1"/>
</dbReference>
<name>A0A4R7UD54_9BACT</name>
<dbReference type="Gene3D" id="3.40.50.510">
    <property type="entry name" value="Phosphotransferase system, mannose-type IIA component"/>
    <property type="match status" value="1"/>
</dbReference>
<dbReference type="GO" id="GO:0016020">
    <property type="term" value="C:membrane"/>
    <property type="evidence" value="ECO:0007669"/>
    <property type="project" value="InterPro"/>
</dbReference>
<dbReference type="EMBL" id="SOCN01000001">
    <property type="protein sequence ID" value="TDV24387.1"/>
    <property type="molecule type" value="Genomic_DNA"/>
</dbReference>
<dbReference type="InterPro" id="IPR039643">
    <property type="entry name" value="DhaM"/>
</dbReference>
<gene>
    <name evidence="3" type="ORF">BCF59_0352</name>
</gene>
<keyword evidence="4" id="KW-1185">Reference proteome</keyword>
<evidence type="ECO:0000259" key="2">
    <source>
        <dbReference type="PROSITE" id="PS51096"/>
    </source>
</evidence>
<evidence type="ECO:0000313" key="4">
    <source>
        <dbReference type="Proteomes" id="UP000295757"/>
    </source>
</evidence>
<keyword evidence="1" id="KW-0808">Transferase</keyword>
<dbReference type="GO" id="GO:0009401">
    <property type="term" value="P:phosphoenolpyruvate-dependent sugar phosphotransferase system"/>
    <property type="evidence" value="ECO:0007669"/>
    <property type="project" value="InterPro"/>
</dbReference>
<dbReference type="GO" id="GO:0019563">
    <property type="term" value="P:glycerol catabolic process"/>
    <property type="evidence" value="ECO:0007669"/>
    <property type="project" value="InterPro"/>
</dbReference>
<dbReference type="InterPro" id="IPR004701">
    <property type="entry name" value="PTS_EIIA_man-typ"/>
</dbReference>
<dbReference type="GO" id="GO:0047324">
    <property type="term" value="F:phosphoenolpyruvate-glycerone phosphotransferase activity"/>
    <property type="evidence" value="ECO:0007669"/>
    <property type="project" value="InterPro"/>
</dbReference>
<dbReference type="RefSeq" id="WP_134110633.1">
    <property type="nucleotide sequence ID" value="NZ_SOCN01000001.1"/>
</dbReference>
<evidence type="ECO:0000313" key="3">
    <source>
        <dbReference type="EMBL" id="TDV24387.1"/>
    </source>
</evidence>
<dbReference type="Pfam" id="PF03610">
    <property type="entry name" value="EIIA-man"/>
    <property type="match status" value="1"/>
</dbReference>
<keyword evidence="3" id="KW-0418">Kinase</keyword>
<reference evidence="3 4" key="1">
    <citation type="submission" date="2019-03" db="EMBL/GenBank/DDBJ databases">
        <title>Genomic Encyclopedia of Archaeal and Bacterial Type Strains, Phase II (KMG-II): from individual species to whole genera.</title>
        <authorList>
            <person name="Goeker M."/>
        </authorList>
    </citation>
    <scope>NUCLEOTIDE SEQUENCE [LARGE SCALE GENOMIC DNA]</scope>
    <source>
        <strain evidence="3 4">ATCC 35214</strain>
    </source>
</reference>
<evidence type="ECO:0000256" key="1">
    <source>
        <dbReference type="ARBA" id="ARBA00022679"/>
    </source>
</evidence>
<dbReference type="PANTHER" id="PTHR38594:SF1">
    <property type="entry name" value="PEP-DEPENDENT DIHYDROXYACETONE KINASE, PHOSPHORYL DONOR SUBUNIT DHAM"/>
    <property type="match status" value="1"/>
</dbReference>
<dbReference type="OrthoDB" id="7065393at2"/>
<dbReference type="InterPro" id="IPR036662">
    <property type="entry name" value="PTS_EIIA_man-typ_sf"/>
</dbReference>
<dbReference type="Proteomes" id="UP000295757">
    <property type="component" value="Unassembled WGS sequence"/>
</dbReference>
<protein>
    <submittedName>
        <fullName evidence="3">Dihydroxyacetone kinase DhaM subunit</fullName>
    </submittedName>
</protein>
<sequence>MKLFIIISHYLRLSQAIKEYLTKMLIQTDNVKIEAIGGLENGEVLGTQPLELLEVINNYPNINEIFIFPDLGSASLTAESITSMLNNKQIYISRGGIVENTFAAYVLANSGAGFQEVVDACKEPIIK</sequence>
<proteinExistence type="predicted"/>
<accession>A0A4R7UD54</accession>